<organism evidence="1 2">
    <name type="scientific">Phytophthora fragariaefolia</name>
    <dbReference type="NCBI Taxonomy" id="1490495"/>
    <lineage>
        <taxon>Eukaryota</taxon>
        <taxon>Sar</taxon>
        <taxon>Stramenopiles</taxon>
        <taxon>Oomycota</taxon>
        <taxon>Peronosporomycetes</taxon>
        <taxon>Peronosporales</taxon>
        <taxon>Peronosporaceae</taxon>
        <taxon>Phytophthora</taxon>
    </lineage>
</organism>
<comment type="caution">
    <text evidence="1">The sequence shown here is derived from an EMBL/GenBank/DDBJ whole genome shotgun (WGS) entry which is preliminary data.</text>
</comment>
<dbReference type="AlphaFoldDB" id="A0A9W6XG25"/>
<protein>
    <submittedName>
        <fullName evidence="1">Unnamed protein product</fullName>
    </submittedName>
</protein>
<dbReference type="PIRSF" id="PIRSF008153">
    <property type="entry name" value="FMR1_interacting"/>
    <property type="match status" value="1"/>
</dbReference>
<dbReference type="GO" id="GO:0031267">
    <property type="term" value="F:small GTPase binding"/>
    <property type="evidence" value="ECO:0007669"/>
    <property type="project" value="InterPro"/>
</dbReference>
<proteinExistence type="predicted"/>
<evidence type="ECO:0000313" key="2">
    <source>
        <dbReference type="Proteomes" id="UP001165121"/>
    </source>
</evidence>
<dbReference type="OrthoDB" id="10265867at2759"/>
<dbReference type="EMBL" id="BSXT01001036">
    <property type="protein sequence ID" value="GMF37747.1"/>
    <property type="molecule type" value="Genomic_DNA"/>
</dbReference>
<name>A0A9W6XG25_9STRA</name>
<sequence length="378" mass="42769">MISSDVESLQGFYYRAGAFPVLLDLSATLSELADFSCLWFREQYLELANSVQISTEISLPWLLIEHTLDGITAPVEPVLAILDAYNDAGICSLQELQQQHLYDEVEAEGKLCFDHFVFQLAERVYLHYKSLAAGDACREWSSQGIIQDRSLPVRDSAVAKINLTLFSLNKAPGAEEQDSKYESILTQRQVNVFGRNYDLTFLLGQRLDALLRKDLEGWFIKFEASDTTCYAAMLNTLKVLKKTYSYFSILGLDGFGDMFEEVNDESIECLLGGSHSVGSPIKSRIHEQISQTIRTDLFQHFSLKFDHKRFTRMPLHEALMLTVGDQFAHEECLRKAKKHRLSRGSITRSKIGNSTTMKAAKYGALEKTITGTYRSFFG</sequence>
<evidence type="ECO:0000313" key="1">
    <source>
        <dbReference type="EMBL" id="GMF37747.1"/>
    </source>
</evidence>
<accession>A0A9W6XG25</accession>
<keyword evidence="2" id="KW-1185">Reference proteome</keyword>
<dbReference type="Pfam" id="PF05994">
    <property type="entry name" value="FragX_IP"/>
    <property type="match status" value="1"/>
</dbReference>
<dbReference type="PRINTS" id="PR01698">
    <property type="entry name" value="CYTOFMRPINTP"/>
</dbReference>
<reference evidence="1" key="1">
    <citation type="submission" date="2023-04" db="EMBL/GenBank/DDBJ databases">
        <title>Phytophthora fragariaefolia NBRC 109709.</title>
        <authorList>
            <person name="Ichikawa N."/>
            <person name="Sato H."/>
            <person name="Tonouchi N."/>
        </authorList>
    </citation>
    <scope>NUCLEOTIDE SEQUENCE</scope>
    <source>
        <strain evidence="1">NBRC 109709</strain>
    </source>
</reference>
<gene>
    <name evidence="1" type="ORF">Pfra01_001066200</name>
</gene>
<dbReference type="GO" id="GO:0030833">
    <property type="term" value="P:regulation of actin filament polymerization"/>
    <property type="evidence" value="ECO:0007669"/>
    <property type="project" value="InterPro"/>
</dbReference>
<dbReference type="InterPro" id="IPR008081">
    <property type="entry name" value="Cytoplasmic_FMR1-int"/>
</dbReference>
<dbReference type="PANTHER" id="PTHR12195">
    <property type="entry name" value="CYTOPLASMIC FMR1-INTERACTING PROTEIN-RELATED"/>
    <property type="match status" value="1"/>
</dbReference>
<dbReference type="Proteomes" id="UP001165121">
    <property type="component" value="Unassembled WGS sequence"/>
</dbReference>